<dbReference type="PANTHER" id="PTHR33437">
    <property type="entry name" value="OS06G0361200 PROTEIN"/>
    <property type="match status" value="1"/>
</dbReference>
<evidence type="ECO:0000313" key="1">
    <source>
        <dbReference type="EMBL" id="KAL0404544.1"/>
    </source>
</evidence>
<organism evidence="1">
    <name type="scientific">Sesamum radiatum</name>
    <name type="common">Black benniseed</name>
    <dbReference type="NCBI Taxonomy" id="300843"/>
    <lineage>
        <taxon>Eukaryota</taxon>
        <taxon>Viridiplantae</taxon>
        <taxon>Streptophyta</taxon>
        <taxon>Embryophyta</taxon>
        <taxon>Tracheophyta</taxon>
        <taxon>Spermatophyta</taxon>
        <taxon>Magnoliopsida</taxon>
        <taxon>eudicotyledons</taxon>
        <taxon>Gunneridae</taxon>
        <taxon>Pentapetalae</taxon>
        <taxon>asterids</taxon>
        <taxon>lamiids</taxon>
        <taxon>Lamiales</taxon>
        <taxon>Pedaliaceae</taxon>
        <taxon>Sesamum</taxon>
    </lineage>
</organism>
<evidence type="ECO:0008006" key="2">
    <source>
        <dbReference type="Google" id="ProtNLM"/>
    </source>
</evidence>
<gene>
    <name evidence="1" type="ORF">Sradi_2095200</name>
</gene>
<reference evidence="1" key="2">
    <citation type="journal article" date="2024" name="Plant">
        <title>Genomic evolution and insights into agronomic trait innovations of Sesamum species.</title>
        <authorList>
            <person name="Miao H."/>
            <person name="Wang L."/>
            <person name="Qu L."/>
            <person name="Liu H."/>
            <person name="Sun Y."/>
            <person name="Le M."/>
            <person name="Wang Q."/>
            <person name="Wei S."/>
            <person name="Zheng Y."/>
            <person name="Lin W."/>
            <person name="Duan Y."/>
            <person name="Cao H."/>
            <person name="Xiong S."/>
            <person name="Wang X."/>
            <person name="Wei L."/>
            <person name="Li C."/>
            <person name="Ma Q."/>
            <person name="Ju M."/>
            <person name="Zhao R."/>
            <person name="Li G."/>
            <person name="Mu C."/>
            <person name="Tian Q."/>
            <person name="Mei H."/>
            <person name="Zhang T."/>
            <person name="Gao T."/>
            <person name="Zhang H."/>
        </authorList>
    </citation>
    <scope>NUCLEOTIDE SEQUENCE</scope>
    <source>
        <strain evidence="1">G02</strain>
    </source>
</reference>
<proteinExistence type="predicted"/>
<comment type="caution">
    <text evidence="1">The sequence shown here is derived from an EMBL/GenBank/DDBJ whole genome shotgun (WGS) entry which is preliminary data.</text>
</comment>
<accession>A0AAW2TIV5</accession>
<name>A0AAW2TIV5_SESRA</name>
<protein>
    <recommendedName>
        <fullName evidence="2">Retrotransposon gag domain-containing protein</fullName>
    </recommendedName>
</protein>
<reference evidence="1" key="1">
    <citation type="submission" date="2020-06" db="EMBL/GenBank/DDBJ databases">
        <authorList>
            <person name="Li T."/>
            <person name="Hu X."/>
            <person name="Zhang T."/>
            <person name="Song X."/>
            <person name="Zhang H."/>
            <person name="Dai N."/>
            <person name="Sheng W."/>
            <person name="Hou X."/>
            <person name="Wei L."/>
        </authorList>
    </citation>
    <scope>NUCLEOTIDE SEQUENCE</scope>
    <source>
        <strain evidence="1">G02</strain>
        <tissue evidence="1">Leaf</tissue>
    </source>
</reference>
<dbReference type="PANTHER" id="PTHR33437:SF2">
    <property type="entry name" value="OS06G0361200 PROTEIN"/>
    <property type="match status" value="1"/>
</dbReference>
<dbReference type="EMBL" id="JACGWJ010000008">
    <property type="protein sequence ID" value="KAL0404544.1"/>
    <property type="molecule type" value="Genomic_DNA"/>
</dbReference>
<dbReference type="AlphaFoldDB" id="A0AAW2TIV5"/>
<sequence>MAKQFVRSFKGKAFDWYIDLEPESIEKFLSCFYSTRGTMSMVELTNTRQWKDEPVIDYINRWCAQSLNCKDKLSEASAIEMCIQYKEDTTSMNTYFGKRAESPTILPTVPPKLQLNSSEPAQMEAAITNMEPYTKVESYVGDVKLYLNPGGMQEAMHSKFLTS</sequence>